<dbReference type="InterPro" id="IPR036770">
    <property type="entry name" value="Ankyrin_rpt-contain_sf"/>
</dbReference>
<organism evidence="2 3">
    <name type="scientific">Mariniblastus fucicola</name>
    <dbReference type="NCBI Taxonomy" id="980251"/>
    <lineage>
        <taxon>Bacteria</taxon>
        <taxon>Pseudomonadati</taxon>
        <taxon>Planctomycetota</taxon>
        <taxon>Planctomycetia</taxon>
        <taxon>Pirellulales</taxon>
        <taxon>Pirellulaceae</taxon>
        <taxon>Mariniblastus</taxon>
    </lineage>
</organism>
<dbReference type="Gene3D" id="1.25.40.20">
    <property type="entry name" value="Ankyrin repeat-containing domain"/>
    <property type="match status" value="1"/>
</dbReference>
<dbReference type="STRING" id="980251.GCA_001642875_00426"/>
<keyword evidence="3" id="KW-1185">Reference proteome</keyword>
<dbReference type="Proteomes" id="UP000322214">
    <property type="component" value="Chromosome"/>
</dbReference>
<evidence type="ECO:0000313" key="2">
    <source>
        <dbReference type="EMBL" id="QEG21595.1"/>
    </source>
</evidence>
<feature type="repeat" description="ANK" evidence="1">
    <location>
        <begin position="46"/>
        <end position="78"/>
    </location>
</feature>
<dbReference type="InterPro" id="IPR002110">
    <property type="entry name" value="Ankyrin_rpt"/>
</dbReference>
<dbReference type="KEGG" id="mff:MFFC18_14530"/>
<dbReference type="SUPFAM" id="SSF48403">
    <property type="entry name" value="Ankyrin repeat"/>
    <property type="match status" value="1"/>
</dbReference>
<reference evidence="2 3" key="1">
    <citation type="submission" date="2019-08" db="EMBL/GenBank/DDBJ databases">
        <title>Deep-cultivation of Planctomycetes and their phenomic and genomic characterization uncovers novel biology.</title>
        <authorList>
            <person name="Wiegand S."/>
            <person name="Jogler M."/>
            <person name="Boedeker C."/>
            <person name="Pinto D."/>
            <person name="Vollmers J."/>
            <person name="Rivas-Marin E."/>
            <person name="Kohn T."/>
            <person name="Peeters S.H."/>
            <person name="Heuer A."/>
            <person name="Rast P."/>
            <person name="Oberbeckmann S."/>
            <person name="Bunk B."/>
            <person name="Jeske O."/>
            <person name="Meyerdierks A."/>
            <person name="Storesund J.E."/>
            <person name="Kallscheuer N."/>
            <person name="Luecker S."/>
            <person name="Lage O.M."/>
            <person name="Pohl T."/>
            <person name="Merkel B.J."/>
            <person name="Hornburger P."/>
            <person name="Mueller R.-W."/>
            <person name="Bruemmer F."/>
            <person name="Labrenz M."/>
            <person name="Spormann A.M."/>
            <person name="Op den Camp H."/>
            <person name="Overmann J."/>
            <person name="Amann R."/>
            <person name="Jetten M.S.M."/>
            <person name="Mascher T."/>
            <person name="Medema M.H."/>
            <person name="Devos D.P."/>
            <person name="Kaster A.-K."/>
            <person name="Ovreas L."/>
            <person name="Rohde M."/>
            <person name="Galperin M.Y."/>
            <person name="Jogler C."/>
        </authorList>
    </citation>
    <scope>NUCLEOTIDE SEQUENCE [LARGE SCALE GENOMIC DNA]</scope>
    <source>
        <strain evidence="2 3">FC18</strain>
    </source>
</reference>
<proteinExistence type="predicted"/>
<evidence type="ECO:0000256" key="1">
    <source>
        <dbReference type="PROSITE-ProRule" id="PRU00023"/>
    </source>
</evidence>
<accession>A0A5B9P8Q5</accession>
<gene>
    <name evidence="2" type="ORF">MFFC18_14530</name>
</gene>
<sequence length="391" mass="43923">MSGPENEKLESFWDAITNGLGETAIAMLEEDSTLAGRNYRPDSLHTDGFPLYRAANRLDTDLVKALLNAGADPDAKLGVEEPRERGMPLLNAFHESNRRGLDNYDVVHLILDYNPSLVAFPYCSTPFVDCTFNNLWDTEADYQPGETWRYKRDCDAEVAKLFRKAFETYTAVKKADGEPVSSDDFPELNLLQRVIELGGQPSLFTLVRHEQHALIAELLQHHASDAGPVSNWPRGTVLDNVKGAATWCGYPKSVRACMELCPDLYTPDFARHSIENAITSHNRDGDIDQYFALIKSQLEFLKSKDALNEKYDRGDPFIPLHLVAEDFIQKSHYGFKCERLGTEADAIRLAKLFIEYGFDPDSKSPKTNKTVSETAAEHGLEQLAAFLAQQR</sequence>
<name>A0A5B9P8Q5_9BACT</name>
<evidence type="ECO:0000313" key="3">
    <source>
        <dbReference type="Proteomes" id="UP000322214"/>
    </source>
</evidence>
<protein>
    <submittedName>
        <fullName evidence="2">Ankyrin repeats (3 copies)</fullName>
    </submittedName>
</protein>
<dbReference type="EMBL" id="CP042912">
    <property type="protein sequence ID" value="QEG21595.1"/>
    <property type="molecule type" value="Genomic_DNA"/>
</dbReference>
<dbReference type="RefSeq" id="WP_075083220.1">
    <property type="nucleotide sequence ID" value="NZ_CP042912.1"/>
</dbReference>
<dbReference type="PROSITE" id="PS50088">
    <property type="entry name" value="ANK_REPEAT"/>
    <property type="match status" value="1"/>
</dbReference>
<keyword evidence="1" id="KW-0040">ANK repeat</keyword>
<dbReference type="AlphaFoldDB" id="A0A5B9P8Q5"/>